<evidence type="ECO:0000313" key="5">
    <source>
        <dbReference type="Proteomes" id="UP000018208"/>
    </source>
</evidence>
<dbReference type="AlphaFoldDB" id="V6M7N8"/>
<reference evidence="3 4" key="1">
    <citation type="journal article" date="2014" name="PLoS Genet.">
        <title>The Genome of Spironucleus salmonicida Highlights a Fish Pathogen Adapted to Fluctuating Environments.</title>
        <authorList>
            <person name="Xu F."/>
            <person name="Jerlstrom-Hultqvist J."/>
            <person name="Einarsson E."/>
            <person name="Astvaldsson A."/>
            <person name="Svard S.G."/>
            <person name="Andersson J.O."/>
        </authorList>
    </citation>
    <scope>NUCLEOTIDE SEQUENCE</scope>
    <source>
        <strain evidence="4">ATCC 50377</strain>
    </source>
</reference>
<name>V6M7N8_9EUKA</name>
<feature type="coiled-coil region" evidence="1">
    <location>
        <begin position="593"/>
        <end position="690"/>
    </location>
</feature>
<evidence type="ECO:0000313" key="3">
    <source>
        <dbReference type="EMBL" id="EST49489.1"/>
    </source>
</evidence>
<dbReference type="EMBL" id="KI545950">
    <property type="protein sequence ID" value="EST49489.1"/>
    <property type="molecule type" value="Genomic_DNA"/>
</dbReference>
<organism evidence="3">
    <name type="scientific">Spironucleus salmonicida</name>
    <dbReference type="NCBI Taxonomy" id="348837"/>
    <lineage>
        <taxon>Eukaryota</taxon>
        <taxon>Metamonada</taxon>
        <taxon>Diplomonadida</taxon>
        <taxon>Hexamitidae</taxon>
        <taxon>Hexamitinae</taxon>
        <taxon>Spironucleus</taxon>
    </lineage>
</organism>
<proteinExistence type="predicted"/>
<gene>
    <name evidence="3" type="ORF">SS50377_10238</name>
    <name evidence="4" type="ORF">SS50377_25610</name>
</gene>
<accession>V6M7N8</accession>
<sequence length="921" mass="106978">MTTFNILVGFDTKSANFKASASHIMTKAIIVVDEDLYYESGSVMTAVTNTQSVIEFPFQMLKPNPVLTLQFTLLELTDNQLVQKHIIYFHATSQFQFVPDRQMIEFRSGKTVIMTECLVSNYEFDAMTCLPICELNYQDFKMPLSGCQFSTHFAIEVQTENMKFVKHLGSIQGDLGKIMIPFAKEFIIKLVYIMNLYGVQHVVTLANSKVMNSQALIKGALFEISDVDCNFDSQLFALIDVLCLIISQGVEEFKGHNDNKIKVYENIKPGFLQRYVLFKNPKLLDINYPRFNQLPLLDYSESKKIQKILQNEQEFVDDLVGLAANYEQFKLNLSIFFVIQTFPTQEKSQEVNYTDLCAVTKSVGFAAVKIKRQAVDFGFTLIHNKVINLFSCIQNFDIGTGNLAICKVQDNKQFTQIMHRANYNSVMKFLVNNAKSFVAASGKGINVHTISYELNQPYTIKNIMFTKSQIENNAKQSLPFLQQQISLNACLRLYVQDLIYCEKNKLTAPSMPEESILGDEQNGSQTARGSVLDDSRQSVIRGSLSSRVSFAQRQFNVRQFDPRKYIDYFGSKVRSTQFCNELLKTTKTLKQFIAEEKDRLQIEEDKRKAKEEIKRQELEKKRQEEEELARLEDERLRKLEEERLELERLQQEEAERLRLQEEQLAEEARLAEAERVRQLEQLKLMQLKHRMGKGNGRSPRKTHRPGMPVLSKATANVHREVKIDESLIQLKLANSHKIDEKNRQIAILVQQNQQKLQQIELEFEEQMMQMQSKLQLAKKNQNYAIKRIVNQQMMEIEDYEKEEEEFLLQQIRMREQLEKEHNDEMDRVDLQFINDCENDEKDFIDRKIKREKDITGQFNDKMAFKESIRAKYLEDQKLYEKVAKTASQGTQRGVVQDEVQGEKVEIQNQTAQLEKLVAPKQ</sequence>
<evidence type="ECO:0000256" key="1">
    <source>
        <dbReference type="SAM" id="Coils"/>
    </source>
</evidence>
<dbReference type="CDD" id="cd22265">
    <property type="entry name" value="UDM1_RNF168"/>
    <property type="match status" value="1"/>
</dbReference>
<evidence type="ECO:0000256" key="2">
    <source>
        <dbReference type="SAM" id="MobiDB-lite"/>
    </source>
</evidence>
<keyword evidence="5" id="KW-1185">Reference proteome</keyword>
<feature type="coiled-coil region" evidence="1">
    <location>
        <begin position="738"/>
        <end position="809"/>
    </location>
</feature>
<keyword evidence="1" id="KW-0175">Coiled coil</keyword>
<reference evidence="4" key="2">
    <citation type="submission" date="2020-12" db="EMBL/GenBank/DDBJ databases">
        <title>New Spironucleus salmonicida genome in near-complete chromosomes.</title>
        <authorList>
            <person name="Xu F."/>
            <person name="Kurt Z."/>
            <person name="Jimenez-Gonzalez A."/>
            <person name="Astvaldsson A."/>
            <person name="Andersson J.O."/>
            <person name="Svard S.G."/>
        </authorList>
    </citation>
    <scope>NUCLEOTIDE SEQUENCE</scope>
    <source>
        <strain evidence="4">ATCC 50377</strain>
    </source>
</reference>
<feature type="region of interest" description="Disordered" evidence="2">
    <location>
        <begin position="513"/>
        <end position="532"/>
    </location>
</feature>
<protein>
    <submittedName>
        <fullName evidence="3">Uncharacterized protein</fullName>
    </submittedName>
</protein>
<evidence type="ECO:0000313" key="4">
    <source>
        <dbReference type="EMBL" id="KAH0571425.1"/>
    </source>
</evidence>
<dbReference type="Proteomes" id="UP000018208">
    <property type="component" value="Unassembled WGS sequence"/>
</dbReference>
<dbReference type="VEuPathDB" id="GiardiaDB:SS50377_25610"/>
<dbReference type="EMBL" id="AUWU02000006">
    <property type="protein sequence ID" value="KAH0571425.1"/>
    <property type="molecule type" value="Genomic_DNA"/>
</dbReference>